<gene>
    <name evidence="6" type="primary">mhbR'</name>
</gene>
<dbReference type="GO" id="GO:0003700">
    <property type="term" value="F:DNA-binding transcription factor activity"/>
    <property type="evidence" value="ECO:0007669"/>
    <property type="project" value="InterPro"/>
</dbReference>
<dbReference type="Pfam" id="PF03466">
    <property type="entry name" value="LysR_substrate"/>
    <property type="match status" value="1"/>
</dbReference>
<dbReference type="PROSITE" id="PS50931">
    <property type="entry name" value="HTH_LYSR"/>
    <property type="match status" value="1"/>
</dbReference>
<dbReference type="PANTHER" id="PTHR30419:SF8">
    <property type="entry name" value="NITROGEN ASSIMILATION TRANSCRIPTIONAL ACTIVATOR-RELATED"/>
    <property type="match status" value="1"/>
</dbReference>
<evidence type="ECO:0000313" key="6">
    <source>
        <dbReference type="EMBL" id="ABW22833.1"/>
    </source>
</evidence>
<evidence type="ECO:0000256" key="4">
    <source>
        <dbReference type="ARBA" id="ARBA00023163"/>
    </source>
</evidence>
<feature type="domain" description="HTH lysR-type" evidence="5">
    <location>
        <begin position="7"/>
        <end position="64"/>
    </location>
</feature>
<dbReference type="GO" id="GO:0005829">
    <property type="term" value="C:cytosol"/>
    <property type="evidence" value="ECO:0007669"/>
    <property type="project" value="TreeGrafter"/>
</dbReference>
<dbReference type="PRINTS" id="PR00039">
    <property type="entry name" value="HTHLYSR"/>
</dbReference>
<keyword evidence="3" id="KW-0238">DNA-binding</keyword>
<name>A8V9B4_9BURK</name>
<evidence type="ECO:0000256" key="3">
    <source>
        <dbReference type="ARBA" id="ARBA00023125"/>
    </source>
</evidence>
<accession>A8V9B4</accession>
<sequence length="321" mass="35058">MDWTDRLRLRNLQMLLSLAQTGNMSHSADELHTTQPGLSKWLKELEEDVGLPLFERRARGIRPTIYGEALVDHARRIVAHIDKARDDMAVMRAGGAGIVTLGIAGASSVDTVVPMAVLRVLETLPTVHVNIEENAVETLREKLSSGQLDIVVGRTGIDFQNPEIRSEILYVEPIHIVARINHPVFKIKNPTWEQISAYGWALWTKGAPVRTAFDLAIAESGKNLPGNFVESNSATLNTSLLTGSNLMGVASHRPVLRLNRMQILGIVDFPLSVVGSVTMYWREDAVARGAVRAALDGLRQAVVGTGKGAEMIHIRDGAVST</sequence>
<dbReference type="SUPFAM" id="SSF46785">
    <property type="entry name" value="Winged helix' DNA-binding domain"/>
    <property type="match status" value="1"/>
</dbReference>
<evidence type="ECO:0000256" key="1">
    <source>
        <dbReference type="ARBA" id="ARBA00009437"/>
    </source>
</evidence>
<dbReference type="GO" id="GO:0003677">
    <property type="term" value="F:DNA binding"/>
    <property type="evidence" value="ECO:0007669"/>
    <property type="project" value="UniProtKB-KW"/>
</dbReference>
<dbReference type="AlphaFoldDB" id="A8V9B4"/>
<keyword evidence="4" id="KW-0804">Transcription</keyword>
<dbReference type="InterPro" id="IPR036388">
    <property type="entry name" value="WH-like_DNA-bd_sf"/>
</dbReference>
<dbReference type="InterPro" id="IPR036390">
    <property type="entry name" value="WH_DNA-bd_sf"/>
</dbReference>
<evidence type="ECO:0000256" key="2">
    <source>
        <dbReference type="ARBA" id="ARBA00023015"/>
    </source>
</evidence>
<dbReference type="InterPro" id="IPR000847">
    <property type="entry name" value="LysR_HTH_N"/>
</dbReference>
<comment type="similarity">
    <text evidence="1">Belongs to the LysR transcriptional regulatory family.</text>
</comment>
<dbReference type="SUPFAM" id="SSF53850">
    <property type="entry name" value="Periplasmic binding protein-like II"/>
    <property type="match status" value="1"/>
</dbReference>
<organism evidence="6">
    <name type="scientific">Burkholderia sp. NCIMB 10467</name>
    <dbReference type="NCBI Taxonomy" id="476209"/>
    <lineage>
        <taxon>Bacteria</taxon>
        <taxon>Pseudomonadati</taxon>
        <taxon>Pseudomonadota</taxon>
        <taxon>Betaproteobacteria</taxon>
        <taxon>Burkholderiales</taxon>
        <taxon>Burkholderiaceae</taxon>
        <taxon>Burkholderia</taxon>
    </lineage>
</organism>
<dbReference type="Gene3D" id="1.10.10.10">
    <property type="entry name" value="Winged helix-like DNA-binding domain superfamily/Winged helix DNA-binding domain"/>
    <property type="match status" value="1"/>
</dbReference>
<keyword evidence="2" id="KW-0805">Transcription regulation</keyword>
<evidence type="ECO:0000259" key="5">
    <source>
        <dbReference type="PROSITE" id="PS50931"/>
    </source>
</evidence>
<dbReference type="Pfam" id="PF00126">
    <property type="entry name" value="HTH_1"/>
    <property type="match status" value="1"/>
</dbReference>
<proteinExistence type="inferred from homology"/>
<dbReference type="InterPro" id="IPR005119">
    <property type="entry name" value="LysR_subst-bd"/>
</dbReference>
<dbReference type="FunFam" id="1.10.10.10:FF:000001">
    <property type="entry name" value="LysR family transcriptional regulator"/>
    <property type="match status" value="1"/>
</dbReference>
<dbReference type="InterPro" id="IPR050950">
    <property type="entry name" value="HTH-type_LysR_regulators"/>
</dbReference>
<reference evidence="6" key="1">
    <citation type="submission" date="2007-09" db="EMBL/GenBank/DDBJ databases">
        <title>Molecular and genetic characterization of the aromatic catabolism in Burkholderia sp. NCIMB 10467.</title>
        <authorList>
            <person name="Luo S."/>
            <person name="Zhou N.-Y."/>
        </authorList>
    </citation>
    <scope>NUCLEOTIDE SEQUENCE</scope>
    <source>
        <strain evidence="6">NCIMB 10467</strain>
    </source>
</reference>
<protein>
    <submittedName>
        <fullName evidence="6">LysR-like regulatory protein</fullName>
    </submittedName>
</protein>
<dbReference type="PANTHER" id="PTHR30419">
    <property type="entry name" value="HTH-TYPE TRANSCRIPTIONAL REGULATOR YBHD"/>
    <property type="match status" value="1"/>
</dbReference>
<dbReference type="Gene3D" id="3.40.190.290">
    <property type="match status" value="1"/>
</dbReference>
<dbReference type="EMBL" id="EU165545">
    <property type="protein sequence ID" value="ABW22833.1"/>
    <property type="molecule type" value="Genomic_DNA"/>
</dbReference>